<evidence type="ECO:0000313" key="3">
    <source>
        <dbReference type="Proteomes" id="UP001359886"/>
    </source>
</evidence>
<comment type="caution">
    <text evidence="2">The sequence shown here is derived from an EMBL/GenBank/DDBJ whole genome shotgun (WGS) entry which is preliminary data.</text>
</comment>
<dbReference type="RefSeq" id="WP_354695893.1">
    <property type="nucleotide sequence ID" value="NZ_JAZHOG010000008.1"/>
</dbReference>
<dbReference type="InterPro" id="IPR029045">
    <property type="entry name" value="ClpP/crotonase-like_dom_sf"/>
</dbReference>
<gene>
    <name evidence="2" type="ORF">V3330_13150</name>
</gene>
<name>A0AAW9RI99_9GAMM</name>
<dbReference type="Proteomes" id="UP001359886">
    <property type="component" value="Unassembled WGS sequence"/>
</dbReference>
<dbReference type="Gene3D" id="1.10.1040.50">
    <property type="match status" value="1"/>
</dbReference>
<dbReference type="EMBL" id="JAZHOG010000008">
    <property type="protein sequence ID" value="MEJ8568573.1"/>
    <property type="molecule type" value="Genomic_DNA"/>
</dbReference>
<dbReference type="GO" id="GO:0004300">
    <property type="term" value="F:enoyl-CoA hydratase activity"/>
    <property type="evidence" value="ECO:0007669"/>
    <property type="project" value="TreeGrafter"/>
</dbReference>
<proteinExistence type="predicted"/>
<dbReference type="AlphaFoldDB" id="A0AAW9RI99"/>
<dbReference type="InterPro" id="IPR050136">
    <property type="entry name" value="FA_oxidation_alpha_subunit"/>
</dbReference>
<dbReference type="PANTHER" id="PTHR43612">
    <property type="entry name" value="TRIFUNCTIONAL ENZYME SUBUNIT ALPHA"/>
    <property type="match status" value="1"/>
</dbReference>
<dbReference type="Pfam" id="PF00378">
    <property type="entry name" value="ECH_1"/>
    <property type="match status" value="1"/>
</dbReference>
<keyword evidence="3" id="KW-1185">Reference proteome</keyword>
<dbReference type="CDD" id="cd06558">
    <property type="entry name" value="crotonase-like"/>
    <property type="match status" value="1"/>
</dbReference>
<dbReference type="GO" id="GO:0016509">
    <property type="term" value="F:long-chain (3S)-3-hydroxyacyl-CoA dehydrogenase (NAD+) activity"/>
    <property type="evidence" value="ECO:0007669"/>
    <property type="project" value="TreeGrafter"/>
</dbReference>
<accession>A0AAW9RI99</accession>
<sequence>MSFQTLSYRPSENGVAHIAIDVEGKSVNVLTPELHRELGEVARCLAADDTVSGAIVYSAKSSFMAGGDLNRIVRYYDDQRSPEQAYSESQTYTQSLRALETCGKPVAVAINGTALGGGLELALACHHRIVANDASIRLGLPEVTLGLIPGGGGTQRLPRITGIAKAASLILQGERLTPEQALEIGLVDQAVPADDLIETAEKWVLGEPDPQQPWDVRGFRIPGGSGLNDMKIGRLFQQLTATVAAEYRYNYPAPVAALRCLFNGTTIKSMDQALAVETREFSALTRDPVARNMIRTLFINRAGVKIRELLSDAASEQLKQRCLDAYVRQGIAMAAAGIEPQRIENIAFSAGLVDGPLALAEENTHRKPQSRSDLASADIRDRLMCAQVLAACQCWEEDIIDPVHADLASHFGWGFPSYTGGVMSYVDTLGLNRFIALCDDLTSRTGAALEPSSWLRERAQDEDRIYPPPD</sequence>
<dbReference type="PANTHER" id="PTHR43612:SF3">
    <property type="entry name" value="TRIFUNCTIONAL ENZYME SUBUNIT ALPHA, MITOCHONDRIAL"/>
    <property type="match status" value="1"/>
</dbReference>
<dbReference type="GO" id="GO:0006635">
    <property type="term" value="P:fatty acid beta-oxidation"/>
    <property type="evidence" value="ECO:0007669"/>
    <property type="project" value="TreeGrafter"/>
</dbReference>
<dbReference type="SUPFAM" id="SSF48179">
    <property type="entry name" value="6-phosphogluconate dehydrogenase C-terminal domain-like"/>
    <property type="match status" value="1"/>
</dbReference>
<organism evidence="2 3">
    <name type="scientific">Elongatibacter sediminis</name>
    <dbReference type="NCBI Taxonomy" id="3119006"/>
    <lineage>
        <taxon>Bacteria</taxon>
        <taxon>Pseudomonadati</taxon>
        <taxon>Pseudomonadota</taxon>
        <taxon>Gammaproteobacteria</taxon>
        <taxon>Chromatiales</taxon>
        <taxon>Wenzhouxiangellaceae</taxon>
        <taxon>Elongatibacter</taxon>
    </lineage>
</organism>
<dbReference type="Gene3D" id="3.90.226.10">
    <property type="entry name" value="2-enoyl-CoA Hydratase, Chain A, domain 1"/>
    <property type="match status" value="1"/>
</dbReference>
<evidence type="ECO:0000313" key="2">
    <source>
        <dbReference type="EMBL" id="MEJ8568573.1"/>
    </source>
</evidence>
<dbReference type="InterPro" id="IPR008927">
    <property type="entry name" value="6-PGluconate_DH-like_C_sf"/>
</dbReference>
<evidence type="ECO:0000256" key="1">
    <source>
        <dbReference type="ARBA" id="ARBA00023002"/>
    </source>
</evidence>
<protein>
    <submittedName>
        <fullName evidence="2">Enoyl-CoA hydratase-related protein</fullName>
    </submittedName>
</protein>
<reference evidence="2 3" key="1">
    <citation type="submission" date="2024-02" db="EMBL/GenBank/DDBJ databases">
        <title>A novel Wenzhouxiangellaceae bacterium, isolated from coastal sediments.</title>
        <authorList>
            <person name="Du Z.-J."/>
            <person name="Ye Y.-Q."/>
            <person name="Zhang X.-Y."/>
        </authorList>
    </citation>
    <scope>NUCLEOTIDE SEQUENCE [LARGE SCALE GENOMIC DNA]</scope>
    <source>
        <strain evidence="2 3">CH-27</strain>
    </source>
</reference>
<dbReference type="InterPro" id="IPR001753">
    <property type="entry name" value="Enoyl-CoA_hydra/iso"/>
</dbReference>
<keyword evidence="1" id="KW-0560">Oxidoreductase</keyword>
<dbReference type="SUPFAM" id="SSF52096">
    <property type="entry name" value="ClpP/crotonase"/>
    <property type="match status" value="1"/>
</dbReference>